<dbReference type="AlphaFoldDB" id="A0A160V6B9"/>
<dbReference type="GO" id="GO:0005829">
    <property type="term" value="C:cytosol"/>
    <property type="evidence" value="ECO:0007669"/>
    <property type="project" value="TreeGrafter"/>
</dbReference>
<dbReference type="GO" id="GO:0004048">
    <property type="term" value="F:anthranilate phosphoribosyltransferase activity"/>
    <property type="evidence" value="ECO:0007669"/>
    <property type="project" value="UniProtKB-EC"/>
</dbReference>
<evidence type="ECO:0000256" key="4">
    <source>
        <dbReference type="ARBA" id="ARBA00022676"/>
    </source>
</evidence>
<dbReference type="InterPro" id="IPR036320">
    <property type="entry name" value="Glycosyl_Trfase_fam3_N_dom_sf"/>
</dbReference>
<proteinExistence type="inferred from homology"/>
<dbReference type="NCBIfam" id="TIGR01245">
    <property type="entry name" value="trpD"/>
    <property type="match status" value="1"/>
</dbReference>
<feature type="domain" description="Glycosyl transferase family 3 N-terminal" evidence="9">
    <location>
        <begin position="5"/>
        <end position="65"/>
    </location>
</feature>
<organism evidence="10">
    <name type="scientific">hydrothermal vent metagenome</name>
    <dbReference type="NCBI Taxonomy" id="652676"/>
    <lineage>
        <taxon>unclassified sequences</taxon>
        <taxon>metagenomes</taxon>
        <taxon>ecological metagenomes</taxon>
    </lineage>
</organism>
<gene>
    <name evidence="10" type="ORF">MGWOODY_Clf1459</name>
</gene>
<dbReference type="InterPro" id="IPR017459">
    <property type="entry name" value="Glycosyl_Trfase_fam3_N_dom"/>
</dbReference>
<sequence length="338" mass="35093">MDIREAIDVVVSGDSLAMDKAAAVMRQIMSGEVTHAQLGSFLTALRLKGESTEEIAGMATVMREFSLRVNVDGMLVDSVGTGGDGLNTFNISTAAAFVAAGAGLKVAKHGNRAASGTCGSADVLEELGVQVELTPEGVERCIRESGIGFMFAQAFHPSMRHAGPVRREIGIRTVFNILGPLTNPAGAQSMLVGVAFPELSEKMASVLNLLDTHHSIIVHGEGGLDEMTLSGDTSVWEVTGGKVSNWTLSVADTGLSVTPIDAVKGGDREANAKTMRELLGGAGGPVRDYVLLNSAGVFLVGDLVTNIRDGVQLAAQTLDSGAAKDRLESMIEVSQAGG</sequence>
<dbReference type="PANTHER" id="PTHR43285:SF2">
    <property type="entry name" value="ANTHRANILATE PHOSPHORIBOSYLTRANSFERASE"/>
    <property type="match status" value="1"/>
</dbReference>
<accession>A0A160V6B9</accession>
<dbReference type="Gene3D" id="3.40.1030.10">
    <property type="entry name" value="Nucleoside phosphorylase/phosphoribosyltransferase catalytic domain"/>
    <property type="match status" value="1"/>
</dbReference>
<evidence type="ECO:0000256" key="7">
    <source>
        <dbReference type="ARBA" id="ARBA00023141"/>
    </source>
</evidence>
<keyword evidence="6" id="KW-0822">Tryptophan biosynthesis</keyword>
<dbReference type="EC" id="2.4.2.18" evidence="2"/>
<evidence type="ECO:0000259" key="9">
    <source>
        <dbReference type="Pfam" id="PF02885"/>
    </source>
</evidence>
<dbReference type="GO" id="GO:0000162">
    <property type="term" value="P:L-tryptophan biosynthetic process"/>
    <property type="evidence" value="ECO:0007669"/>
    <property type="project" value="UniProtKB-KW"/>
</dbReference>
<dbReference type="PANTHER" id="PTHR43285">
    <property type="entry name" value="ANTHRANILATE PHOSPHORIBOSYLTRANSFERASE"/>
    <property type="match status" value="1"/>
</dbReference>
<keyword evidence="7" id="KW-0057">Aromatic amino acid biosynthesis</keyword>
<evidence type="ECO:0000256" key="5">
    <source>
        <dbReference type="ARBA" id="ARBA00022679"/>
    </source>
</evidence>
<dbReference type="Pfam" id="PF02885">
    <property type="entry name" value="Glycos_trans_3N"/>
    <property type="match status" value="1"/>
</dbReference>
<evidence type="ECO:0000259" key="8">
    <source>
        <dbReference type="Pfam" id="PF00591"/>
    </source>
</evidence>
<reference evidence="10" key="1">
    <citation type="submission" date="2015-10" db="EMBL/GenBank/DDBJ databases">
        <authorList>
            <person name="Gilbert D.G."/>
        </authorList>
    </citation>
    <scope>NUCLEOTIDE SEQUENCE</scope>
</reference>
<evidence type="ECO:0000256" key="1">
    <source>
        <dbReference type="ARBA" id="ARBA00004907"/>
    </source>
</evidence>
<dbReference type="Pfam" id="PF00591">
    <property type="entry name" value="Glycos_transf_3"/>
    <property type="match status" value="1"/>
</dbReference>
<keyword evidence="5 10" id="KW-0808">Transferase</keyword>
<dbReference type="InterPro" id="IPR000312">
    <property type="entry name" value="Glycosyl_Trfase_fam3"/>
</dbReference>
<dbReference type="InterPro" id="IPR035902">
    <property type="entry name" value="Nuc_phospho_transferase"/>
</dbReference>
<dbReference type="FunFam" id="3.40.1030.10:FF:000002">
    <property type="entry name" value="Anthranilate phosphoribosyltransferase"/>
    <property type="match status" value="1"/>
</dbReference>
<evidence type="ECO:0000256" key="2">
    <source>
        <dbReference type="ARBA" id="ARBA00011948"/>
    </source>
</evidence>
<keyword evidence="4 10" id="KW-0328">Glycosyltransferase</keyword>
<dbReference type="InterPro" id="IPR005940">
    <property type="entry name" value="Anthranilate_Pribosyl_Tfrase"/>
</dbReference>
<keyword evidence="3" id="KW-0028">Amino-acid biosynthesis</keyword>
<evidence type="ECO:0000256" key="3">
    <source>
        <dbReference type="ARBA" id="ARBA00022605"/>
    </source>
</evidence>
<comment type="pathway">
    <text evidence="1">Amino-acid biosynthesis; L-tryptophan biosynthesis; L-tryptophan from chorismate: step 2/5.</text>
</comment>
<dbReference type="HAMAP" id="MF_00211">
    <property type="entry name" value="TrpD"/>
    <property type="match status" value="1"/>
</dbReference>
<evidence type="ECO:0000313" key="10">
    <source>
        <dbReference type="EMBL" id="CUV01294.1"/>
    </source>
</evidence>
<evidence type="ECO:0000256" key="6">
    <source>
        <dbReference type="ARBA" id="ARBA00022822"/>
    </source>
</evidence>
<feature type="domain" description="Glycosyl transferase family 3" evidence="8">
    <location>
        <begin position="74"/>
        <end position="323"/>
    </location>
</feature>
<dbReference type="SUPFAM" id="SSF52418">
    <property type="entry name" value="Nucleoside phosphorylase/phosphoribosyltransferase catalytic domain"/>
    <property type="match status" value="1"/>
</dbReference>
<protein>
    <recommendedName>
        <fullName evidence="2">anthranilate phosphoribosyltransferase</fullName>
        <ecNumber evidence="2">2.4.2.18</ecNumber>
    </recommendedName>
</protein>
<dbReference type="SUPFAM" id="SSF47648">
    <property type="entry name" value="Nucleoside phosphorylase/phosphoribosyltransferase N-terminal domain"/>
    <property type="match status" value="1"/>
</dbReference>
<name>A0A160V6B9_9ZZZZ</name>
<dbReference type="EMBL" id="FAXA01000038">
    <property type="protein sequence ID" value="CUV01294.1"/>
    <property type="molecule type" value="Genomic_DNA"/>
</dbReference>
<dbReference type="Gene3D" id="1.20.970.10">
    <property type="entry name" value="Transferase, Pyrimidine Nucleoside Phosphorylase, Chain C"/>
    <property type="match status" value="1"/>
</dbReference>